<dbReference type="Pfam" id="PF05075">
    <property type="entry name" value="DUF684"/>
    <property type="match status" value="1"/>
</dbReference>
<dbReference type="OMA" id="FFNDITH"/>
<accession>G0NXG6</accession>
<dbReference type="eggNOG" id="ENOG502TJF9">
    <property type="taxonomic scope" value="Eukaryota"/>
</dbReference>
<dbReference type="InParanoid" id="G0NXG6"/>
<keyword evidence="2" id="KW-1185">Reference proteome</keyword>
<proteinExistence type="predicted"/>
<reference evidence="2" key="1">
    <citation type="submission" date="2011-07" db="EMBL/GenBank/DDBJ databases">
        <authorList>
            <consortium name="Caenorhabditis brenneri Sequencing and Analysis Consortium"/>
            <person name="Wilson R.K."/>
        </authorList>
    </citation>
    <scope>NUCLEOTIDE SEQUENCE [LARGE SCALE GENOMIC DNA]</scope>
    <source>
        <strain evidence="2">PB2801</strain>
    </source>
</reference>
<dbReference type="Proteomes" id="UP000008068">
    <property type="component" value="Unassembled WGS sequence"/>
</dbReference>
<dbReference type="HOGENOM" id="CLU_040461_1_1_1"/>
<sequence>MTKMLYSAPSGMLLQAIQVAIEPVPMSPAETKTFSDTLSESIDIAKALIEIGNAFTEFVKDEKVQKAWKAKFAVLGGLGDIFKGILKFLPDPEKEEDPLIGQLQDLADKIVELGDQVSKKFNEMKALITEVNFFTNILSPTFVLSRCMRDCINHPGEKSKKNFTKVYLRSPPLQLFYNLMSYLEQKSTNPVRQAMNAENGKTKETFKRWENIISQIMGQFMFIEAFAGGLLGHNNGENCSVLIDKSVEVFKQMNEWKNEYQKNQGYWKEVNDWLEPWLLTENYRLKHSEKADAIQKKLDSYLTSDSFYILVFNEAEWKTDYYYHCLNYEDQVIGVWNQRRCNIIIYRSKKGNDMAQLEYDNSKREVKACMQGKLKKTGNLENITKTQLVDKKYVRPDGLICLVDKSKDLEVRSANCTGHQWGPGWWERVDIDSGDQHSVKTLVVGLP</sequence>
<dbReference type="EMBL" id="GL379971">
    <property type="protein sequence ID" value="EGT39482.1"/>
    <property type="molecule type" value="Genomic_DNA"/>
</dbReference>
<gene>
    <name evidence="1" type="ORF">CAEBREN_20526</name>
</gene>
<organism evidence="2">
    <name type="scientific">Caenorhabditis brenneri</name>
    <name type="common">Nematode worm</name>
    <dbReference type="NCBI Taxonomy" id="135651"/>
    <lineage>
        <taxon>Eukaryota</taxon>
        <taxon>Metazoa</taxon>
        <taxon>Ecdysozoa</taxon>
        <taxon>Nematoda</taxon>
        <taxon>Chromadorea</taxon>
        <taxon>Rhabditida</taxon>
        <taxon>Rhabditina</taxon>
        <taxon>Rhabditomorpha</taxon>
        <taxon>Rhabditoidea</taxon>
        <taxon>Rhabditidae</taxon>
        <taxon>Peloderinae</taxon>
        <taxon>Caenorhabditis</taxon>
    </lineage>
</organism>
<evidence type="ECO:0000313" key="1">
    <source>
        <dbReference type="EMBL" id="EGT39482.1"/>
    </source>
</evidence>
<dbReference type="PANTHER" id="PTHR31464">
    <property type="entry name" value="PROTEIN CBG01266"/>
    <property type="match status" value="1"/>
</dbReference>
<dbReference type="InterPro" id="IPR007767">
    <property type="entry name" value="DUF684"/>
</dbReference>
<dbReference type="PANTHER" id="PTHR31464:SF3">
    <property type="entry name" value="AAA DOMAIN-CONTAINING PROTEIN-RELATED"/>
    <property type="match status" value="1"/>
</dbReference>
<evidence type="ECO:0000313" key="2">
    <source>
        <dbReference type="Proteomes" id="UP000008068"/>
    </source>
</evidence>
<protein>
    <submittedName>
        <fullName evidence="1">Uncharacterized protein</fullName>
    </submittedName>
</protein>
<dbReference type="OrthoDB" id="5789346at2759"/>
<dbReference type="AlphaFoldDB" id="G0NXG6"/>
<name>G0NXG6_CAEBE</name>
<dbReference type="STRING" id="135651.G0NXG6"/>